<proteinExistence type="predicted"/>
<evidence type="ECO:0000313" key="4">
    <source>
        <dbReference type="EMBL" id="CAG5102350.1"/>
    </source>
</evidence>
<keyword evidence="5" id="KW-1185">Reference proteome</keyword>
<dbReference type="PANTHER" id="PTHR13067:SF2">
    <property type="entry name" value="CASPASE-ACTIVATED DNASE"/>
    <property type="match status" value="1"/>
</dbReference>
<dbReference type="GO" id="GO:0006309">
    <property type="term" value="P:apoptotic DNA fragmentation"/>
    <property type="evidence" value="ECO:0007669"/>
    <property type="project" value="InterPro"/>
</dbReference>
<dbReference type="OrthoDB" id="9943677at2759"/>
<evidence type="ECO:0000256" key="1">
    <source>
        <dbReference type="ARBA" id="ARBA00022703"/>
    </source>
</evidence>
<name>A0A8J2HLV7_COTCN</name>
<dbReference type="SUPFAM" id="SSF54277">
    <property type="entry name" value="CAD &amp; PB1 domains"/>
    <property type="match status" value="1"/>
</dbReference>
<gene>
    <name evidence="4" type="ORF">HICCMSTLAB_LOCUS10971</name>
</gene>
<dbReference type="GO" id="GO:0005634">
    <property type="term" value="C:nucleus"/>
    <property type="evidence" value="ECO:0007669"/>
    <property type="project" value="InterPro"/>
</dbReference>
<comment type="caution">
    <text evidence="4">The sequence shown here is derived from an EMBL/GenBank/DDBJ whole genome shotgun (WGS) entry which is preliminary data.</text>
</comment>
<dbReference type="PANTHER" id="PTHR13067">
    <property type="entry name" value="CASPASE-ACTIVATED DNASE"/>
    <property type="match status" value="1"/>
</dbReference>
<dbReference type="Pfam" id="PF09230">
    <property type="entry name" value="DFF40"/>
    <property type="match status" value="1"/>
</dbReference>
<dbReference type="GO" id="GO:0004520">
    <property type="term" value="F:DNA endonuclease activity"/>
    <property type="evidence" value="ECO:0007669"/>
    <property type="project" value="InterPro"/>
</dbReference>
<dbReference type="PROSITE" id="PS51135">
    <property type="entry name" value="CIDE_N"/>
    <property type="match status" value="1"/>
</dbReference>
<dbReference type="InterPro" id="IPR039729">
    <property type="entry name" value="DFF40"/>
</dbReference>
<dbReference type="AlphaFoldDB" id="A0A8J2HLV7"/>
<evidence type="ECO:0000313" key="5">
    <source>
        <dbReference type="Proteomes" id="UP000786811"/>
    </source>
</evidence>
<sequence>MSFTNFIAKFMTSEVKHELKGFKMTDVNRTRKVGIASRSLQELKRKACLKFNVTNDIAEINIYLLDGSLIDDDEYFRTLESQTTLILQKPGEKLFSDADLLYEILKKINIDYLTAGEQAYKFLSDNLKKKVAILNTVLNTDDSKTTFSKRDDHPEWFKGLESNVLTKEAYMHRRCQDRIRGYLYKAIEQIKASNTWLTNHEARARLYDVINYFKLQLKEDHYFGYYFDRSRAYKKKVNHLLDTTDGAYNECYSHCPCQIKLFKTEQKTDQEIDTLEDEIDAKKVSLDNQREIRKITVDNKKIPSHKIFSRRGSEEYALCDARGEFKCQGIWNATNCAYGEKHKINPYRSYEELVLFSTWNLDHKIERSRTLVPQLIKLSEEDLIKSDDVYECYSNLFTVKNLNLVHIICHDKGSHMNNFRNLDLK</sequence>
<dbReference type="SMART" id="SM00266">
    <property type="entry name" value="CAD"/>
    <property type="match status" value="1"/>
</dbReference>
<dbReference type="EMBL" id="CAJNRD030001123">
    <property type="protein sequence ID" value="CAG5102350.1"/>
    <property type="molecule type" value="Genomic_DNA"/>
</dbReference>
<organism evidence="4 5">
    <name type="scientific">Cotesia congregata</name>
    <name type="common">Parasitoid wasp</name>
    <name type="synonym">Apanteles congregatus</name>
    <dbReference type="NCBI Taxonomy" id="51543"/>
    <lineage>
        <taxon>Eukaryota</taxon>
        <taxon>Metazoa</taxon>
        <taxon>Ecdysozoa</taxon>
        <taxon>Arthropoda</taxon>
        <taxon>Hexapoda</taxon>
        <taxon>Insecta</taxon>
        <taxon>Pterygota</taxon>
        <taxon>Neoptera</taxon>
        <taxon>Endopterygota</taxon>
        <taxon>Hymenoptera</taxon>
        <taxon>Apocrita</taxon>
        <taxon>Ichneumonoidea</taxon>
        <taxon>Braconidae</taxon>
        <taxon>Microgastrinae</taxon>
        <taxon>Cotesia</taxon>
    </lineage>
</organism>
<accession>A0A8J2HLV7</accession>
<evidence type="ECO:0000256" key="2">
    <source>
        <dbReference type="PROSITE-ProRule" id="PRU00447"/>
    </source>
</evidence>
<dbReference type="InterPro" id="IPR044925">
    <property type="entry name" value="His-Me_finger_sf"/>
</dbReference>
<dbReference type="Pfam" id="PF02017">
    <property type="entry name" value="CIDE-N"/>
    <property type="match status" value="1"/>
</dbReference>
<feature type="domain" description="CIDE-N" evidence="3">
    <location>
        <begin position="18"/>
        <end position="96"/>
    </location>
</feature>
<evidence type="ECO:0000259" key="3">
    <source>
        <dbReference type="PROSITE" id="PS51135"/>
    </source>
</evidence>
<dbReference type="GO" id="GO:0005737">
    <property type="term" value="C:cytoplasm"/>
    <property type="evidence" value="ECO:0007669"/>
    <property type="project" value="InterPro"/>
</dbReference>
<dbReference type="InterPro" id="IPR003508">
    <property type="entry name" value="CIDE-N_dom"/>
</dbReference>
<reference evidence="4" key="1">
    <citation type="submission" date="2021-04" db="EMBL/GenBank/DDBJ databases">
        <authorList>
            <person name="Chebbi M.A.C M."/>
        </authorList>
    </citation>
    <scope>NUCLEOTIDE SEQUENCE</scope>
</reference>
<dbReference type="Gene3D" id="3.10.20.10">
    <property type="match status" value="1"/>
</dbReference>
<dbReference type="SUPFAM" id="SSF54060">
    <property type="entry name" value="His-Me finger endonucleases"/>
    <property type="match status" value="2"/>
</dbReference>
<dbReference type="GO" id="GO:0016787">
    <property type="term" value="F:hydrolase activity"/>
    <property type="evidence" value="ECO:0007669"/>
    <property type="project" value="InterPro"/>
</dbReference>
<dbReference type="InterPro" id="IPR015311">
    <property type="entry name" value="DFF40_C"/>
</dbReference>
<dbReference type="Proteomes" id="UP000786811">
    <property type="component" value="Unassembled WGS sequence"/>
</dbReference>
<keyword evidence="1 2" id="KW-0053">Apoptosis</keyword>
<protein>
    <submittedName>
        <fullName evidence="4">Similar to Dffb: DNAation factor subunit beta (Rattus norvegicus)</fullName>
    </submittedName>
</protein>